<dbReference type="AlphaFoldDB" id="A0A9P7CYK1"/>
<evidence type="ECO:0000256" key="2">
    <source>
        <dbReference type="SAM" id="SignalP"/>
    </source>
</evidence>
<keyword evidence="1" id="KW-0472">Membrane</keyword>
<evidence type="ECO:0000313" key="3">
    <source>
        <dbReference type="EMBL" id="KAG1773272.1"/>
    </source>
</evidence>
<feature type="transmembrane region" description="Helical" evidence="1">
    <location>
        <begin position="420"/>
        <end position="444"/>
    </location>
</feature>
<keyword evidence="1" id="KW-0812">Transmembrane</keyword>
<dbReference type="Proteomes" id="UP000714275">
    <property type="component" value="Unassembled WGS sequence"/>
</dbReference>
<evidence type="ECO:0000256" key="1">
    <source>
        <dbReference type="SAM" id="Phobius"/>
    </source>
</evidence>
<proteinExistence type="predicted"/>
<reference evidence="3" key="1">
    <citation type="journal article" date="2020" name="New Phytol.">
        <title>Comparative genomics reveals dynamic genome evolution in host specialist ectomycorrhizal fungi.</title>
        <authorList>
            <person name="Lofgren L.A."/>
            <person name="Nguyen N.H."/>
            <person name="Vilgalys R."/>
            <person name="Ruytinx J."/>
            <person name="Liao H.L."/>
            <person name="Branco S."/>
            <person name="Kuo A."/>
            <person name="LaButti K."/>
            <person name="Lipzen A."/>
            <person name="Andreopoulos W."/>
            <person name="Pangilinan J."/>
            <person name="Riley R."/>
            <person name="Hundley H."/>
            <person name="Na H."/>
            <person name="Barry K."/>
            <person name="Grigoriev I.V."/>
            <person name="Stajich J.E."/>
            <person name="Kennedy P.G."/>
        </authorList>
    </citation>
    <scope>NUCLEOTIDE SEQUENCE</scope>
    <source>
        <strain evidence="3">DOB743</strain>
    </source>
</reference>
<feature type="signal peptide" evidence="2">
    <location>
        <begin position="1"/>
        <end position="24"/>
    </location>
</feature>
<feature type="transmembrane region" description="Helical" evidence="1">
    <location>
        <begin position="562"/>
        <end position="586"/>
    </location>
</feature>
<evidence type="ECO:0000313" key="4">
    <source>
        <dbReference type="Proteomes" id="UP000714275"/>
    </source>
</evidence>
<dbReference type="OrthoDB" id="5392263at2759"/>
<dbReference type="EMBL" id="JABBWD010000049">
    <property type="protein sequence ID" value="KAG1773272.1"/>
    <property type="molecule type" value="Genomic_DNA"/>
</dbReference>
<sequence length="591" mass="64987">MRLLKGSQAALLLLVRAAGTVVGAANFTQCLNDIVQNANATQNFAGLLNGDGDPVSSVSDVTSISYSMSTSHCGTGQEPFQWSVFSQEFSAWLLPNLALISQLPFGAQYRLDNPMSAVLTVGSPTLAGYSLFITLLNSRWINRRFDRSVDYPNSRFALSVLSSLQQVPLRLHPDRVRLPSLIVLPENDSWWKCLAEFVDYTHTWSIASATSIVWVIVAYILTVANSLSNVYENVQSNGEATGSMWLWLIPIVVGWLQLSPKCDFNRLQAAYDRADRHSMHAGTADIRTEMLPASFRRALAITAKEEDVMSPDELLTPPVFNYSRSLRWASTAETIVMVFKVASEKARSHLPVCGSDWVESDINIESDTTSKDIETIRYIDTTQDIDVRNRHGSPQDVAVYCAQPNGVQISHWAPGVFTRMVIASCASLALQWGTVGAAFLVAWFTPTTWEMGCRSLGYLLYGVISTLVWMMLLMSSILAHSAAADPHRVSLSARVALAFSHILRWTGKLFAMVNFCLVIMACVFQYSNFYDRCYCNSSVFSRQGAAYAVIIETTAQAAQAKAAWIAALVLACVSASGFLGILSLLLDTLPS</sequence>
<organism evidence="3 4">
    <name type="scientific">Suillus placidus</name>
    <dbReference type="NCBI Taxonomy" id="48579"/>
    <lineage>
        <taxon>Eukaryota</taxon>
        <taxon>Fungi</taxon>
        <taxon>Dikarya</taxon>
        <taxon>Basidiomycota</taxon>
        <taxon>Agaricomycotina</taxon>
        <taxon>Agaricomycetes</taxon>
        <taxon>Agaricomycetidae</taxon>
        <taxon>Boletales</taxon>
        <taxon>Suillineae</taxon>
        <taxon>Suillaceae</taxon>
        <taxon>Suillus</taxon>
    </lineage>
</organism>
<feature type="transmembrane region" description="Helical" evidence="1">
    <location>
        <begin position="509"/>
        <end position="527"/>
    </location>
</feature>
<keyword evidence="4" id="KW-1185">Reference proteome</keyword>
<keyword evidence="1" id="KW-1133">Transmembrane helix</keyword>
<name>A0A9P7CYK1_9AGAM</name>
<accession>A0A9P7CYK1</accession>
<keyword evidence="2" id="KW-0732">Signal</keyword>
<protein>
    <submittedName>
        <fullName evidence="3">Uncharacterized protein</fullName>
    </submittedName>
</protein>
<comment type="caution">
    <text evidence="3">The sequence shown here is derived from an EMBL/GenBank/DDBJ whole genome shotgun (WGS) entry which is preliminary data.</text>
</comment>
<gene>
    <name evidence="3" type="ORF">EV702DRAFT_1244209</name>
</gene>
<feature type="chain" id="PRO_5040123469" evidence="2">
    <location>
        <begin position="25"/>
        <end position="591"/>
    </location>
</feature>
<feature type="transmembrane region" description="Helical" evidence="1">
    <location>
        <begin position="456"/>
        <end position="479"/>
    </location>
</feature>